<accession>A0A8S0YVK6</accession>
<proteinExistence type="inferred from homology"/>
<dbReference type="InterPro" id="IPR036322">
    <property type="entry name" value="WD40_repeat_dom_sf"/>
</dbReference>
<dbReference type="Proteomes" id="UP000494256">
    <property type="component" value="Unassembled WGS sequence"/>
</dbReference>
<name>A0A8S0YVK6_ARCPL</name>
<reference evidence="9 10" key="1">
    <citation type="submission" date="2020-04" db="EMBL/GenBank/DDBJ databases">
        <authorList>
            <person name="Wallbank WR R."/>
            <person name="Pardo Diaz C."/>
            <person name="Kozak K."/>
            <person name="Martin S."/>
            <person name="Jiggins C."/>
            <person name="Moest M."/>
            <person name="Warren A I."/>
            <person name="Byers J.R.P. K."/>
            <person name="Montejo-Kovacevich G."/>
            <person name="Yen C E."/>
        </authorList>
    </citation>
    <scope>NUCLEOTIDE SEQUENCE [LARGE SCALE GENOMIC DNA]</scope>
</reference>
<gene>
    <name evidence="9" type="ORF">APLA_LOCUS1515</name>
</gene>
<dbReference type="InterPro" id="IPR019775">
    <property type="entry name" value="WD40_repeat_CS"/>
</dbReference>
<dbReference type="InterPro" id="IPR001680">
    <property type="entry name" value="WD40_rpt"/>
</dbReference>
<dbReference type="AlphaFoldDB" id="A0A8S0YVK6"/>
<dbReference type="Gene3D" id="2.130.10.10">
    <property type="entry name" value="YVTN repeat-like/Quinoprotein amine dehydrogenase"/>
    <property type="match status" value="1"/>
</dbReference>
<dbReference type="GO" id="GO:0017183">
    <property type="term" value="P:protein histidyl modification to diphthamide"/>
    <property type="evidence" value="ECO:0007669"/>
    <property type="project" value="TreeGrafter"/>
</dbReference>
<evidence type="ECO:0000256" key="1">
    <source>
        <dbReference type="ARBA" id="ARBA00005156"/>
    </source>
</evidence>
<dbReference type="GO" id="GO:0005737">
    <property type="term" value="C:cytoplasm"/>
    <property type="evidence" value="ECO:0007669"/>
    <property type="project" value="TreeGrafter"/>
</dbReference>
<evidence type="ECO:0000313" key="10">
    <source>
        <dbReference type="Proteomes" id="UP000494256"/>
    </source>
</evidence>
<evidence type="ECO:0000256" key="8">
    <source>
        <dbReference type="PROSITE-ProRule" id="PRU00221"/>
    </source>
</evidence>
<keyword evidence="2 8" id="KW-0853">WD repeat</keyword>
<evidence type="ECO:0000256" key="3">
    <source>
        <dbReference type="ARBA" id="ARBA00022737"/>
    </source>
</evidence>
<dbReference type="PROSITE" id="PS00678">
    <property type="entry name" value="WD_REPEATS_1"/>
    <property type="match status" value="1"/>
</dbReference>
<comment type="pathway">
    <text evidence="1">Protein modification; peptidyl-diphthamide biosynthesis.</text>
</comment>
<organism evidence="9 10">
    <name type="scientific">Arctia plantaginis</name>
    <name type="common">Wood tiger moth</name>
    <name type="synonym">Phalaena plantaginis</name>
    <dbReference type="NCBI Taxonomy" id="874455"/>
    <lineage>
        <taxon>Eukaryota</taxon>
        <taxon>Metazoa</taxon>
        <taxon>Ecdysozoa</taxon>
        <taxon>Arthropoda</taxon>
        <taxon>Hexapoda</taxon>
        <taxon>Insecta</taxon>
        <taxon>Pterygota</taxon>
        <taxon>Neoptera</taxon>
        <taxon>Endopterygota</taxon>
        <taxon>Lepidoptera</taxon>
        <taxon>Glossata</taxon>
        <taxon>Ditrysia</taxon>
        <taxon>Noctuoidea</taxon>
        <taxon>Erebidae</taxon>
        <taxon>Arctiinae</taxon>
        <taxon>Arctia</taxon>
    </lineage>
</organism>
<evidence type="ECO:0000256" key="5">
    <source>
        <dbReference type="ARBA" id="ARBA00038092"/>
    </source>
</evidence>
<dbReference type="InterPro" id="IPR015943">
    <property type="entry name" value="WD40/YVTN_repeat-like_dom_sf"/>
</dbReference>
<comment type="caution">
    <text evidence="9">The sequence shown here is derived from an EMBL/GenBank/DDBJ whole genome shotgun (WGS) entry which is preliminary data.</text>
</comment>
<comment type="catalytic activity">
    <reaction evidence="7">
        <text>diphthine methyl ester-[translation elongation factor 2] + H2O = diphthine-[translation elongation factor 2] + methanol + H(+)</text>
        <dbReference type="Rhea" id="RHEA:42656"/>
        <dbReference type="Rhea" id="RHEA-COMP:10172"/>
        <dbReference type="Rhea" id="RHEA-COMP:10173"/>
        <dbReference type="ChEBI" id="CHEBI:15377"/>
        <dbReference type="ChEBI" id="CHEBI:15378"/>
        <dbReference type="ChEBI" id="CHEBI:17790"/>
        <dbReference type="ChEBI" id="CHEBI:79005"/>
        <dbReference type="ChEBI" id="CHEBI:82696"/>
        <dbReference type="EC" id="3.1.1.97"/>
    </reaction>
</comment>
<dbReference type="SUPFAM" id="SSF50978">
    <property type="entry name" value="WD40 repeat-like"/>
    <property type="match status" value="1"/>
</dbReference>
<feature type="repeat" description="WD" evidence="8">
    <location>
        <begin position="224"/>
        <end position="259"/>
    </location>
</feature>
<evidence type="ECO:0000313" key="9">
    <source>
        <dbReference type="EMBL" id="CAB3223664.1"/>
    </source>
</evidence>
<keyword evidence="3" id="KW-0677">Repeat</keyword>
<evidence type="ECO:0000256" key="6">
    <source>
        <dbReference type="ARBA" id="ARBA00039131"/>
    </source>
</evidence>
<evidence type="ECO:0000256" key="7">
    <source>
        <dbReference type="ARBA" id="ARBA00047551"/>
    </source>
</evidence>
<protein>
    <recommendedName>
        <fullName evidence="6">methylated diphthine methylhydrolase</fullName>
        <ecNumber evidence="6">3.1.1.97</ecNumber>
    </recommendedName>
</protein>
<dbReference type="InterPro" id="IPR052415">
    <property type="entry name" value="Diphthine_MTase"/>
</dbReference>
<keyword evidence="4" id="KW-0378">Hydrolase</keyword>
<dbReference type="SMART" id="SM00320">
    <property type="entry name" value="WD40"/>
    <property type="match status" value="3"/>
</dbReference>
<dbReference type="PANTHER" id="PTHR46042">
    <property type="entry name" value="DIPHTHINE METHYLTRANSFERASE"/>
    <property type="match status" value="1"/>
</dbReference>
<evidence type="ECO:0000256" key="4">
    <source>
        <dbReference type="ARBA" id="ARBA00022801"/>
    </source>
</evidence>
<dbReference type="EMBL" id="CADEBD010000171">
    <property type="protein sequence ID" value="CAB3223664.1"/>
    <property type="molecule type" value="Genomic_DNA"/>
</dbReference>
<dbReference type="OrthoDB" id="10038672at2759"/>
<comment type="similarity">
    <text evidence="5">Belongs to the DPH7 family.</text>
</comment>
<sequence length="349" mass="39961">MLQRTMTGAWSTILRWDTDYSADSVEWCPVEPYRNVLVCGTYQLQKSEEDVKAEKQTRLGKIYLFNFKNDAAVLSPIQTIQTFGVLDQKWCYHPVQSYPLLAVVTSVGAVQLYKLQDNNGALELIIWLEHVIDPDVLALSVDWSTNKTSSEEPRLLVSDSAGCIHVLAISEHNLQVIGKWKSHSFEAWIGAYNYWNSHVFYSGGDDCLFKSYDVRIADIATGVNKRHEAGVTAIRSHINEEHQLLTGSYDEKVRLWDTRQLKSCLKEENVKGGVWRLKWHPFKSQVVLAACMYGGFRVLQVHDNVEILSEYMEHESIAYGADWKFDEEKSLAATCSFYDCKMHISEVRF</sequence>
<dbReference type="EC" id="3.1.1.97" evidence="6"/>
<evidence type="ECO:0000256" key="2">
    <source>
        <dbReference type="ARBA" id="ARBA00022574"/>
    </source>
</evidence>
<dbReference type="Pfam" id="PF00400">
    <property type="entry name" value="WD40"/>
    <property type="match status" value="1"/>
</dbReference>
<dbReference type="GO" id="GO:0061685">
    <property type="term" value="F:diphthine methylesterase activity"/>
    <property type="evidence" value="ECO:0007669"/>
    <property type="project" value="UniProtKB-EC"/>
</dbReference>
<dbReference type="PANTHER" id="PTHR46042:SF1">
    <property type="entry name" value="DIPHTHINE METHYLTRANSFERASE"/>
    <property type="match status" value="1"/>
</dbReference>
<dbReference type="PROSITE" id="PS50082">
    <property type="entry name" value="WD_REPEATS_2"/>
    <property type="match status" value="1"/>
</dbReference>